<comment type="similarity">
    <text evidence="2">Belongs to the ABC transporter superfamily.</text>
</comment>
<comment type="caution">
    <text evidence="10">The sequence shown here is derived from an EMBL/GenBank/DDBJ whole genome shotgun (WGS) entry which is preliminary data.</text>
</comment>
<dbReference type="InterPro" id="IPR027417">
    <property type="entry name" value="P-loop_NTPase"/>
</dbReference>
<dbReference type="GO" id="GO:0043190">
    <property type="term" value="C:ATP-binding cassette (ABC) transporter complex"/>
    <property type="evidence" value="ECO:0007669"/>
    <property type="project" value="TreeGrafter"/>
</dbReference>
<dbReference type="Pfam" id="PF00005">
    <property type="entry name" value="ABC_tran"/>
    <property type="match status" value="1"/>
</dbReference>
<proteinExistence type="inferred from homology"/>
<dbReference type="Gene3D" id="3.40.50.300">
    <property type="entry name" value="P-loop containing nucleotide triphosphate hydrolases"/>
    <property type="match status" value="1"/>
</dbReference>
<dbReference type="NCBIfam" id="NF010167">
    <property type="entry name" value="PRK13648.1"/>
    <property type="match status" value="1"/>
</dbReference>
<dbReference type="EMBL" id="DVKS01000203">
    <property type="protein sequence ID" value="HIT42858.1"/>
    <property type="molecule type" value="Genomic_DNA"/>
</dbReference>
<dbReference type="PROSITE" id="PS50893">
    <property type="entry name" value="ABC_TRANSPORTER_2"/>
    <property type="match status" value="1"/>
</dbReference>
<evidence type="ECO:0000256" key="1">
    <source>
        <dbReference type="ARBA" id="ARBA00004202"/>
    </source>
</evidence>
<evidence type="ECO:0000313" key="11">
    <source>
        <dbReference type="Proteomes" id="UP000886860"/>
    </source>
</evidence>
<keyword evidence="7" id="KW-1278">Translocase</keyword>
<evidence type="ECO:0000256" key="7">
    <source>
        <dbReference type="ARBA" id="ARBA00022967"/>
    </source>
</evidence>
<dbReference type="PROSITE" id="PS00211">
    <property type="entry name" value="ABC_TRANSPORTER_1"/>
    <property type="match status" value="1"/>
</dbReference>
<dbReference type="InterPro" id="IPR030947">
    <property type="entry name" value="EcfA_1"/>
</dbReference>
<sequence>MGIIKASRLIFDYIRRDEEDRIEEVNRAIDDMSVDIKKGDFVAILGHNGSGKSTFAKQVNGILLPTEGTVWISDMDTSDTSHIWDIRKTAGMVFQNPDNQIIGNIVEEDVGFGPENLGVPTEEIWKRVDESLEAVGMTAYRMKSPNKLSGGQKQRVAIAGVMAMRPQCIVLDEPTAMLDPNGRKDVIRTVRELNKREGITVLLITHYMEEVVHADRVIVMDDGKIVMDGTPRQIFSRVEELKSYRLDVPQVTELAYELKKAGVDLPDGILTRKELMENLLPLFGRRYGEREEAEHVD</sequence>
<dbReference type="GO" id="GO:0005524">
    <property type="term" value="F:ATP binding"/>
    <property type="evidence" value="ECO:0007669"/>
    <property type="project" value="UniProtKB-KW"/>
</dbReference>
<dbReference type="GO" id="GO:0016887">
    <property type="term" value="F:ATP hydrolysis activity"/>
    <property type="evidence" value="ECO:0007669"/>
    <property type="project" value="InterPro"/>
</dbReference>
<keyword evidence="4" id="KW-1003">Cell membrane</keyword>
<feature type="domain" description="ABC transporter" evidence="9">
    <location>
        <begin position="14"/>
        <end position="247"/>
    </location>
</feature>
<dbReference type="SUPFAM" id="SSF52540">
    <property type="entry name" value="P-loop containing nucleoside triphosphate hydrolases"/>
    <property type="match status" value="1"/>
</dbReference>
<dbReference type="InterPro" id="IPR003593">
    <property type="entry name" value="AAA+_ATPase"/>
</dbReference>
<gene>
    <name evidence="10" type="ORF">IAB60_12325</name>
</gene>
<accession>A0A9D1GKM4</accession>
<evidence type="ECO:0000256" key="2">
    <source>
        <dbReference type="ARBA" id="ARBA00005417"/>
    </source>
</evidence>
<dbReference type="PANTHER" id="PTHR43553">
    <property type="entry name" value="HEAVY METAL TRANSPORTER"/>
    <property type="match status" value="1"/>
</dbReference>
<protein>
    <submittedName>
        <fullName evidence="10">Energy-coupling factor transporter ATPase</fullName>
    </submittedName>
</protein>
<dbReference type="InterPro" id="IPR003439">
    <property type="entry name" value="ABC_transporter-like_ATP-bd"/>
</dbReference>
<reference evidence="10" key="1">
    <citation type="submission" date="2020-10" db="EMBL/GenBank/DDBJ databases">
        <authorList>
            <person name="Gilroy R."/>
        </authorList>
    </citation>
    <scope>NUCLEOTIDE SEQUENCE</scope>
    <source>
        <strain evidence="10">CHK123-3438</strain>
    </source>
</reference>
<evidence type="ECO:0000256" key="4">
    <source>
        <dbReference type="ARBA" id="ARBA00022475"/>
    </source>
</evidence>
<evidence type="ECO:0000256" key="6">
    <source>
        <dbReference type="ARBA" id="ARBA00022840"/>
    </source>
</evidence>
<dbReference type="FunFam" id="3.40.50.300:FF:000224">
    <property type="entry name" value="Energy-coupling factor transporter ATP-binding protein EcfA"/>
    <property type="match status" value="1"/>
</dbReference>
<dbReference type="InterPro" id="IPR017871">
    <property type="entry name" value="ABC_transporter-like_CS"/>
</dbReference>
<keyword evidence="3" id="KW-0813">Transport</keyword>
<evidence type="ECO:0000256" key="5">
    <source>
        <dbReference type="ARBA" id="ARBA00022741"/>
    </source>
</evidence>
<evidence type="ECO:0000256" key="8">
    <source>
        <dbReference type="ARBA" id="ARBA00023136"/>
    </source>
</evidence>
<evidence type="ECO:0000256" key="3">
    <source>
        <dbReference type="ARBA" id="ARBA00022448"/>
    </source>
</evidence>
<keyword evidence="6" id="KW-0067">ATP-binding</keyword>
<dbReference type="PANTHER" id="PTHR43553:SF24">
    <property type="entry name" value="ENERGY-COUPLING FACTOR TRANSPORTER ATP-BINDING PROTEIN ECFA1"/>
    <property type="match status" value="1"/>
</dbReference>
<evidence type="ECO:0000313" key="10">
    <source>
        <dbReference type="EMBL" id="HIT42858.1"/>
    </source>
</evidence>
<organism evidence="10 11">
    <name type="scientific">Candidatus Caccovicinus merdipullorum</name>
    <dbReference type="NCBI Taxonomy" id="2840724"/>
    <lineage>
        <taxon>Bacteria</taxon>
        <taxon>Bacillati</taxon>
        <taxon>Bacillota</taxon>
        <taxon>Clostridia</taxon>
        <taxon>Eubacteriales</taxon>
        <taxon>Candidatus Caccovicinus</taxon>
    </lineage>
</organism>
<evidence type="ECO:0000259" key="9">
    <source>
        <dbReference type="PROSITE" id="PS50893"/>
    </source>
</evidence>
<keyword evidence="5" id="KW-0547">Nucleotide-binding</keyword>
<keyword evidence="8" id="KW-0472">Membrane</keyword>
<dbReference type="AlphaFoldDB" id="A0A9D1GKM4"/>
<comment type="subcellular location">
    <subcellularLocation>
        <location evidence="1">Cell membrane</location>
        <topology evidence="1">Peripheral membrane protein</topology>
    </subcellularLocation>
</comment>
<dbReference type="NCBIfam" id="TIGR04520">
    <property type="entry name" value="ECF_ATPase_1"/>
    <property type="match status" value="1"/>
</dbReference>
<dbReference type="CDD" id="cd03225">
    <property type="entry name" value="ABC_cobalt_CbiO_domain1"/>
    <property type="match status" value="1"/>
</dbReference>
<reference evidence="10" key="2">
    <citation type="journal article" date="2021" name="PeerJ">
        <title>Extensive microbial diversity within the chicken gut microbiome revealed by metagenomics and culture.</title>
        <authorList>
            <person name="Gilroy R."/>
            <person name="Ravi A."/>
            <person name="Getino M."/>
            <person name="Pursley I."/>
            <person name="Horton D.L."/>
            <person name="Alikhan N.F."/>
            <person name="Baker D."/>
            <person name="Gharbi K."/>
            <person name="Hall N."/>
            <person name="Watson M."/>
            <person name="Adriaenssens E.M."/>
            <person name="Foster-Nyarko E."/>
            <person name="Jarju S."/>
            <person name="Secka A."/>
            <person name="Antonio M."/>
            <person name="Oren A."/>
            <person name="Chaudhuri R.R."/>
            <person name="La Ragione R."/>
            <person name="Hildebrand F."/>
            <person name="Pallen M.J."/>
        </authorList>
    </citation>
    <scope>NUCLEOTIDE SEQUENCE</scope>
    <source>
        <strain evidence="10">CHK123-3438</strain>
    </source>
</reference>
<dbReference type="SMART" id="SM00382">
    <property type="entry name" value="AAA"/>
    <property type="match status" value="1"/>
</dbReference>
<name>A0A9D1GKM4_9FIRM</name>
<dbReference type="InterPro" id="IPR015856">
    <property type="entry name" value="ABC_transpr_CbiO/EcfA_su"/>
</dbReference>
<dbReference type="Proteomes" id="UP000886860">
    <property type="component" value="Unassembled WGS sequence"/>
</dbReference>
<dbReference type="GO" id="GO:0042626">
    <property type="term" value="F:ATPase-coupled transmembrane transporter activity"/>
    <property type="evidence" value="ECO:0007669"/>
    <property type="project" value="TreeGrafter"/>
</dbReference>
<dbReference type="InterPro" id="IPR050095">
    <property type="entry name" value="ECF_ABC_transporter_ATP-bd"/>
</dbReference>